<comment type="caution">
    <text evidence="2">The sequence shown here is derived from an EMBL/GenBank/DDBJ whole genome shotgun (WGS) entry which is preliminary data.</text>
</comment>
<name>A0A0R3AAE3_9PSED</name>
<gene>
    <name evidence="2" type="ORF">TX23_26620</name>
</gene>
<dbReference type="Proteomes" id="UP000050852">
    <property type="component" value="Unassembled WGS sequence"/>
</dbReference>
<dbReference type="EMBL" id="JYLN01000026">
    <property type="protein sequence ID" value="KRP67137.1"/>
    <property type="molecule type" value="Genomic_DNA"/>
</dbReference>
<dbReference type="InterPro" id="IPR041256">
    <property type="entry name" value="CdiI_4"/>
</dbReference>
<evidence type="ECO:0000313" key="2">
    <source>
        <dbReference type="EMBL" id="KRP67137.1"/>
    </source>
</evidence>
<dbReference type="NCBIfam" id="NF033826">
    <property type="entry name" value="immun_CdiI"/>
    <property type="match status" value="1"/>
</dbReference>
<proteinExistence type="predicted"/>
<evidence type="ECO:0000259" key="1">
    <source>
        <dbReference type="Pfam" id="PF18624"/>
    </source>
</evidence>
<dbReference type="PATRIC" id="fig|1615673.3.peg.1809"/>
<reference evidence="2 3" key="1">
    <citation type="submission" date="2015-02" db="EMBL/GenBank/DDBJ databases">
        <title>Two Pseudomonas sp. nov., isolated from raw milk.</title>
        <authorList>
            <person name="Wenning M."/>
            <person name="von Neubeck M."/>
            <person name="Huptas C."/>
            <person name="Scherer S."/>
        </authorList>
    </citation>
    <scope>NUCLEOTIDE SEQUENCE [LARGE SCALE GENOMIC DNA]</scope>
    <source>
        <strain evidence="2 3">DSM 29164</strain>
    </source>
</reference>
<evidence type="ECO:0000313" key="3">
    <source>
        <dbReference type="Proteomes" id="UP000050852"/>
    </source>
</evidence>
<sequence>MSLLADGVGFCFDEAYFHLPDLEGSDEELKFDGLMFGVFDGEIVVSETDGYRLVRLACEKYLQLHPEDITKVNELIAGLPA</sequence>
<feature type="domain" description="CDI immunity protein" evidence="1">
    <location>
        <begin position="5"/>
        <end position="75"/>
    </location>
</feature>
<dbReference type="CDD" id="cd20688">
    <property type="entry name" value="CdiI_Ecoli_Nm-like"/>
    <property type="match status" value="1"/>
</dbReference>
<dbReference type="AlphaFoldDB" id="A0A0R3AAE3"/>
<accession>A0A0R3AAE3</accession>
<dbReference type="Pfam" id="PF18624">
    <property type="entry name" value="CdiI_4"/>
    <property type="match status" value="1"/>
</dbReference>
<organism evidence="2 3">
    <name type="scientific">Pseudomonas paralactis</name>
    <dbReference type="NCBI Taxonomy" id="1615673"/>
    <lineage>
        <taxon>Bacteria</taxon>
        <taxon>Pseudomonadati</taxon>
        <taxon>Pseudomonadota</taxon>
        <taxon>Gammaproteobacteria</taxon>
        <taxon>Pseudomonadales</taxon>
        <taxon>Pseudomonadaceae</taxon>
        <taxon>Pseudomonas</taxon>
    </lineage>
</organism>
<protein>
    <recommendedName>
        <fullName evidence="1">CDI immunity protein domain-containing protein</fullName>
    </recommendedName>
</protein>